<gene>
    <name evidence="2" type="ORF">ECRASSUSDP1_LOCUS29026</name>
</gene>
<evidence type="ECO:0008006" key="4">
    <source>
        <dbReference type="Google" id="ProtNLM"/>
    </source>
</evidence>
<feature type="compositionally biased region" description="Basic and acidic residues" evidence="1">
    <location>
        <begin position="574"/>
        <end position="606"/>
    </location>
</feature>
<reference evidence="2" key="1">
    <citation type="submission" date="2023-07" db="EMBL/GenBank/DDBJ databases">
        <authorList>
            <consortium name="AG Swart"/>
            <person name="Singh M."/>
            <person name="Singh A."/>
            <person name="Seah K."/>
            <person name="Emmerich C."/>
        </authorList>
    </citation>
    <scope>NUCLEOTIDE SEQUENCE</scope>
    <source>
        <strain evidence="2">DP1</strain>
    </source>
</reference>
<dbReference type="EMBL" id="CAMPGE010029905">
    <property type="protein sequence ID" value="CAI2387394.1"/>
    <property type="molecule type" value="Genomic_DNA"/>
</dbReference>
<accession>A0AAD2DAM3</accession>
<feature type="region of interest" description="Disordered" evidence="1">
    <location>
        <begin position="92"/>
        <end position="115"/>
    </location>
</feature>
<dbReference type="InterPro" id="IPR050242">
    <property type="entry name" value="JAMM_MPN+_peptidase_M67A"/>
</dbReference>
<dbReference type="AlphaFoldDB" id="A0AAD2DAM3"/>
<feature type="compositionally biased region" description="Basic and acidic residues" evidence="1">
    <location>
        <begin position="38"/>
        <end position="47"/>
    </location>
</feature>
<dbReference type="Gene3D" id="3.40.140.10">
    <property type="entry name" value="Cytidine Deaminase, domain 2"/>
    <property type="match status" value="1"/>
</dbReference>
<feature type="compositionally biased region" description="Acidic residues" evidence="1">
    <location>
        <begin position="51"/>
        <end position="61"/>
    </location>
</feature>
<dbReference type="PANTHER" id="PTHR10410">
    <property type="entry name" value="EUKARYOTIC TRANSLATION INITIATION FACTOR 3 -RELATED"/>
    <property type="match status" value="1"/>
</dbReference>
<name>A0AAD2DAM3_EUPCR</name>
<keyword evidence="3" id="KW-1185">Reference proteome</keyword>
<feature type="compositionally biased region" description="Basic residues" evidence="1">
    <location>
        <begin position="607"/>
        <end position="622"/>
    </location>
</feature>
<evidence type="ECO:0000313" key="2">
    <source>
        <dbReference type="EMBL" id="CAI2387394.1"/>
    </source>
</evidence>
<feature type="region of interest" description="Disordered" evidence="1">
    <location>
        <begin position="1"/>
        <end position="66"/>
    </location>
</feature>
<comment type="caution">
    <text evidence="2">The sequence shown here is derived from an EMBL/GenBank/DDBJ whole genome shotgun (WGS) entry which is preliminary data.</text>
</comment>
<evidence type="ECO:0000313" key="3">
    <source>
        <dbReference type="Proteomes" id="UP001295684"/>
    </source>
</evidence>
<sequence>MSDGHLASEFLPGSPQNIELQKPNLSSAKEGRQLGSDRSNDISKEIINEAQDIEDEGEEEDLHDHDLTPCENIVDDMKMNGFQSNEIDLLGMGNGHHNDSQQEVPDSESAPSEHPNIVPRILIEEDKEYFDDSGYLDKRNGDSGNWQPMASSPNLGESHEFQMKFDDDNFAPRRSQRNIRKQSFSNILESGFNIQENSDEREFRLIKCCEFEEGEQPNLIFVSFQALLLMNIHAHLFSNEIIGFCGGQEFRHKSGKKALYIHDAYPTKAIEDVCYDRTKSVEMDPESLQATARLIESRNQIVCSWYHSHPIFETNPSCMDIANQHNHQMMYSKDKNQPYVGFIVGPYTQKLNSCRVISEFTCFKVEEVKSKENGQNQDSEAKSPFPLEAQNSSVEKVEKKPYCLEVTIVPQKQVNKRVIDSIKDIFDIHSVAGDKINLSQKWKGKMTKIEKLRKCVKMLITQNNENASNFSLEELVDIDSSFNAVELSTSTDDDNNIDIDFDQLCSEVKFLEKAKFKKKERKRGRPKSNKIVLNIAGDEPKIVNEEEAKSKKAPTANPKEAKKRENKAKRKETKPKVKEEKKKDKEKEKEKEKGKEKEKEKKEPKVVKKKVKDKPKPKKPSKKVPAGIPSIFKVERCQRPLKKKKSVPINASEK</sequence>
<feature type="compositionally biased region" description="Polar residues" evidence="1">
    <location>
        <begin position="142"/>
        <end position="155"/>
    </location>
</feature>
<feature type="region of interest" description="Disordered" evidence="1">
    <location>
        <begin position="371"/>
        <end position="392"/>
    </location>
</feature>
<proteinExistence type="predicted"/>
<dbReference type="Proteomes" id="UP001295684">
    <property type="component" value="Unassembled WGS sequence"/>
</dbReference>
<protein>
    <recommendedName>
        <fullName evidence="4">MPN domain-containing protein</fullName>
    </recommendedName>
</protein>
<organism evidence="2 3">
    <name type="scientific">Euplotes crassus</name>
    <dbReference type="NCBI Taxonomy" id="5936"/>
    <lineage>
        <taxon>Eukaryota</taxon>
        <taxon>Sar</taxon>
        <taxon>Alveolata</taxon>
        <taxon>Ciliophora</taxon>
        <taxon>Intramacronucleata</taxon>
        <taxon>Spirotrichea</taxon>
        <taxon>Hypotrichia</taxon>
        <taxon>Euplotida</taxon>
        <taxon>Euplotidae</taxon>
        <taxon>Moneuplotes</taxon>
    </lineage>
</organism>
<feature type="region of interest" description="Disordered" evidence="1">
    <location>
        <begin position="543"/>
        <end position="654"/>
    </location>
</feature>
<feature type="compositionally biased region" description="Polar residues" evidence="1">
    <location>
        <begin position="14"/>
        <end position="27"/>
    </location>
</feature>
<feature type="compositionally biased region" description="Basic residues" evidence="1">
    <location>
        <begin position="564"/>
        <end position="573"/>
    </location>
</feature>
<evidence type="ECO:0000256" key="1">
    <source>
        <dbReference type="SAM" id="MobiDB-lite"/>
    </source>
</evidence>
<dbReference type="SUPFAM" id="SSF102712">
    <property type="entry name" value="JAB1/MPN domain"/>
    <property type="match status" value="1"/>
</dbReference>
<feature type="region of interest" description="Disordered" evidence="1">
    <location>
        <begin position="132"/>
        <end position="157"/>
    </location>
</feature>